<name>A0AA37SR38_9BACT</name>
<reference evidence="2" key="1">
    <citation type="journal article" date="2014" name="Int. J. Syst. Evol. Microbiol.">
        <title>Complete genome sequence of Corynebacterium casei LMG S-19264T (=DSM 44701T), isolated from a smear-ripened cheese.</title>
        <authorList>
            <consortium name="US DOE Joint Genome Institute (JGI-PGF)"/>
            <person name="Walter F."/>
            <person name="Albersmeier A."/>
            <person name="Kalinowski J."/>
            <person name="Ruckert C."/>
        </authorList>
    </citation>
    <scope>NUCLEOTIDE SEQUENCE</scope>
    <source>
        <strain evidence="2">NBRC 108769</strain>
    </source>
</reference>
<reference evidence="2" key="2">
    <citation type="submission" date="2023-01" db="EMBL/GenBank/DDBJ databases">
        <title>Draft genome sequence of Portibacter lacus strain NBRC 108769.</title>
        <authorList>
            <person name="Sun Q."/>
            <person name="Mori K."/>
        </authorList>
    </citation>
    <scope>NUCLEOTIDE SEQUENCE</scope>
    <source>
        <strain evidence="2">NBRC 108769</strain>
    </source>
</reference>
<keyword evidence="3" id="KW-1185">Reference proteome</keyword>
<dbReference type="CDD" id="cd00102">
    <property type="entry name" value="IPT"/>
    <property type="match status" value="1"/>
</dbReference>
<protein>
    <recommendedName>
        <fullName evidence="1">IPT/TIG domain-containing protein</fullName>
    </recommendedName>
</protein>
<evidence type="ECO:0000313" key="2">
    <source>
        <dbReference type="EMBL" id="GLR18199.1"/>
    </source>
</evidence>
<comment type="caution">
    <text evidence="2">The sequence shown here is derived from an EMBL/GenBank/DDBJ whole genome shotgun (WGS) entry which is preliminary data.</text>
</comment>
<organism evidence="2 3">
    <name type="scientific">Portibacter lacus</name>
    <dbReference type="NCBI Taxonomy" id="1099794"/>
    <lineage>
        <taxon>Bacteria</taxon>
        <taxon>Pseudomonadati</taxon>
        <taxon>Bacteroidota</taxon>
        <taxon>Saprospiria</taxon>
        <taxon>Saprospirales</taxon>
        <taxon>Haliscomenobacteraceae</taxon>
        <taxon>Portibacter</taxon>
    </lineage>
</organism>
<dbReference type="Gene3D" id="2.60.40.10">
    <property type="entry name" value="Immunoglobulins"/>
    <property type="match status" value="2"/>
</dbReference>
<sequence length="368" mass="40650">MKGTNMTKNLNYIVLLVLLISCGKGEPPVVTTFEPDFGFEETLIVVEGMNFDDVIAINFNDDVPADFNPSYGTETALLFRVPEKAPLGENMVKIVTLDGETHFPFRVTLEPPEITKFGPTSANTGDIVTIQGENFFEPLEVLFFDSIPGNIIFKSPDSIKVEVPAGVTKGRLKVKANGGDAYTSEVFFTTKNILINDFDGNGVRSETDKWLFYGNIDQNAGSAIHQSNPAPIDGNFLKISGVDPGSIWIGGTESNANDVDVFDVFNIESNINNTFFEMDLNSNNAKDTYLIIVLTERGGSPNDFTETIHVDWDGWQKFSVPLNRFNDVSGASIDPSKIKNIKLHLYNELGVTKRLQVNVDNLKFVQIN</sequence>
<dbReference type="Gene3D" id="2.60.120.430">
    <property type="entry name" value="Galactose-binding lectin"/>
    <property type="match status" value="1"/>
</dbReference>
<evidence type="ECO:0000313" key="3">
    <source>
        <dbReference type="Proteomes" id="UP001156666"/>
    </source>
</evidence>
<feature type="domain" description="IPT/TIG" evidence="1">
    <location>
        <begin position="111"/>
        <end position="191"/>
    </location>
</feature>
<evidence type="ECO:0000259" key="1">
    <source>
        <dbReference type="SMART" id="SM00429"/>
    </source>
</evidence>
<dbReference type="RefSeq" id="WP_235294371.1">
    <property type="nucleotide sequence ID" value="NZ_BSOH01000015.1"/>
</dbReference>
<feature type="domain" description="IPT/TIG" evidence="1">
    <location>
        <begin position="27"/>
        <end position="108"/>
    </location>
</feature>
<gene>
    <name evidence="2" type="ORF">GCM10007940_28140</name>
</gene>
<dbReference type="SUPFAM" id="SSF49785">
    <property type="entry name" value="Galactose-binding domain-like"/>
    <property type="match status" value="1"/>
</dbReference>
<dbReference type="SUPFAM" id="SSF81296">
    <property type="entry name" value="E set domains"/>
    <property type="match status" value="2"/>
</dbReference>
<proteinExistence type="predicted"/>
<dbReference type="AlphaFoldDB" id="A0AA37SR38"/>
<dbReference type="SMART" id="SM00429">
    <property type="entry name" value="IPT"/>
    <property type="match status" value="2"/>
</dbReference>
<dbReference type="InterPro" id="IPR008979">
    <property type="entry name" value="Galactose-bd-like_sf"/>
</dbReference>
<dbReference type="Pfam" id="PF01833">
    <property type="entry name" value="TIG"/>
    <property type="match status" value="1"/>
</dbReference>
<accession>A0AA37SR38</accession>
<dbReference type="EMBL" id="BSOH01000015">
    <property type="protein sequence ID" value="GLR18199.1"/>
    <property type="molecule type" value="Genomic_DNA"/>
</dbReference>
<dbReference type="Proteomes" id="UP001156666">
    <property type="component" value="Unassembled WGS sequence"/>
</dbReference>
<dbReference type="InterPro" id="IPR013783">
    <property type="entry name" value="Ig-like_fold"/>
</dbReference>
<dbReference type="InterPro" id="IPR014756">
    <property type="entry name" value="Ig_E-set"/>
</dbReference>
<dbReference type="InterPro" id="IPR002909">
    <property type="entry name" value="IPT_dom"/>
</dbReference>
<dbReference type="PROSITE" id="PS51257">
    <property type="entry name" value="PROKAR_LIPOPROTEIN"/>
    <property type="match status" value="1"/>
</dbReference>